<proteinExistence type="predicted"/>
<reference evidence="1" key="1">
    <citation type="submission" date="2021-06" db="EMBL/GenBank/DDBJ databases">
        <authorList>
            <person name="Kallberg Y."/>
            <person name="Tangrot J."/>
            <person name="Rosling A."/>
        </authorList>
    </citation>
    <scope>NUCLEOTIDE SEQUENCE</scope>
    <source>
        <strain evidence="1">IL203A</strain>
    </source>
</reference>
<comment type="caution">
    <text evidence="1">The sequence shown here is derived from an EMBL/GenBank/DDBJ whole genome shotgun (WGS) entry which is preliminary data.</text>
</comment>
<name>A0ACA9KYP9_9GLOM</name>
<accession>A0ACA9KYP9</accession>
<gene>
    <name evidence="1" type="ORF">DHETER_LOCUS2931</name>
</gene>
<evidence type="ECO:0000313" key="1">
    <source>
        <dbReference type="EMBL" id="CAG8499317.1"/>
    </source>
</evidence>
<evidence type="ECO:0000313" key="2">
    <source>
        <dbReference type="Proteomes" id="UP000789702"/>
    </source>
</evidence>
<organism evidence="1 2">
    <name type="scientific">Dentiscutata heterogama</name>
    <dbReference type="NCBI Taxonomy" id="1316150"/>
    <lineage>
        <taxon>Eukaryota</taxon>
        <taxon>Fungi</taxon>
        <taxon>Fungi incertae sedis</taxon>
        <taxon>Mucoromycota</taxon>
        <taxon>Glomeromycotina</taxon>
        <taxon>Glomeromycetes</taxon>
        <taxon>Diversisporales</taxon>
        <taxon>Gigasporaceae</taxon>
        <taxon>Dentiscutata</taxon>
    </lineage>
</organism>
<dbReference type="EMBL" id="CAJVPU010002332">
    <property type="protein sequence ID" value="CAG8499317.1"/>
    <property type="molecule type" value="Genomic_DNA"/>
</dbReference>
<sequence>MKRSNRTSNPSRCSDVPKLRKKRLKKDLFVQNKSQKINMNFADVEFFEESKEIDEIDEIEKIDEIDEIDKIDEIDQIDENDVIDNAEGEIKKTRIKENKKLADEELEHFDLNTCFTNVMLDVPLIDDIEENSVNGDILEENSTEFEGFDGEYGPYFPNFTSATFITKFSSGVVSILNEDDFQPGTLCLATSAYEDLAKIITHPKFRKEDIIGNIRRMRKWRYRLPLLTVRQHDVPICSQKAPSALASSKKAFTISPLTYLERILNNPAITPKLYFGPGVIKNEKSEFWHGNLWQESPLFGSHKIRSNSGGWYWKVFKI</sequence>
<keyword evidence="2" id="KW-1185">Reference proteome</keyword>
<protein>
    <submittedName>
        <fullName evidence="1">7133_t:CDS:1</fullName>
    </submittedName>
</protein>
<dbReference type="Proteomes" id="UP000789702">
    <property type="component" value="Unassembled WGS sequence"/>
</dbReference>